<evidence type="ECO:0000256" key="5">
    <source>
        <dbReference type="ARBA" id="ARBA00022989"/>
    </source>
</evidence>
<keyword evidence="4 8" id="KW-0812">Transmembrane</keyword>
<evidence type="ECO:0000256" key="3">
    <source>
        <dbReference type="ARBA" id="ARBA00022448"/>
    </source>
</evidence>
<comment type="subcellular location">
    <subcellularLocation>
        <location evidence="1">Endomembrane system</location>
        <topology evidence="1">Multi-pass membrane protein</topology>
    </subcellularLocation>
</comment>
<evidence type="ECO:0000256" key="1">
    <source>
        <dbReference type="ARBA" id="ARBA00004127"/>
    </source>
</evidence>
<feature type="transmembrane region" description="Helical" evidence="8">
    <location>
        <begin position="376"/>
        <end position="399"/>
    </location>
</feature>
<comment type="caution">
    <text evidence="10">The sequence shown here is derived from an EMBL/GenBank/DDBJ whole genome shotgun (WGS) entry which is preliminary data.</text>
</comment>
<comment type="similarity">
    <text evidence="2">Belongs to the major facilitator superfamily.</text>
</comment>
<dbReference type="Gene3D" id="1.20.1250.20">
    <property type="entry name" value="MFS general substrate transporter like domains"/>
    <property type="match status" value="1"/>
</dbReference>
<dbReference type="Pfam" id="PF07690">
    <property type="entry name" value="MFS_1"/>
    <property type="match status" value="1"/>
</dbReference>
<evidence type="ECO:0000313" key="11">
    <source>
        <dbReference type="Proteomes" id="UP000283895"/>
    </source>
</evidence>
<feature type="transmembrane region" description="Helical" evidence="8">
    <location>
        <begin position="113"/>
        <end position="134"/>
    </location>
</feature>
<dbReference type="GO" id="GO:0012505">
    <property type="term" value="C:endomembrane system"/>
    <property type="evidence" value="ECO:0007669"/>
    <property type="project" value="UniProtKB-SubCell"/>
</dbReference>
<keyword evidence="5 8" id="KW-1133">Transmembrane helix</keyword>
<feature type="transmembrane region" description="Helical" evidence="8">
    <location>
        <begin position="87"/>
        <end position="107"/>
    </location>
</feature>
<feature type="transmembrane region" description="Helical" evidence="8">
    <location>
        <begin position="283"/>
        <end position="304"/>
    </location>
</feature>
<dbReference type="PRINTS" id="PR01035">
    <property type="entry name" value="TCRTETA"/>
</dbReference>
<proteinExistence type="inferred from homology"/>
<dbReference type="InterPro" id="IPR011701">
    <property type="entry name" value="MFS"/>
</dbReference>
<feature type="transmembrane region" description="Helical" evidence="8">
    <location>
        <begin position="216"/>
        <end position="235"/>
    </location>
</feature>
<feature type="transmembrane region" description="Helical" evidence="8">
    <location>
        <begin position="420"/>
        <end position="439"/>
    </location>
</feature>
<feature type="compositionally biased region" description="Gly residues" evidence="7">
    <location>
        <begin position="559"/>
        <end position="568"/>
    </location>
</feature>
<dbReference type="EMBL" id="LKEA01000037">
    <property type="protein sequence ID" value="ROV95206.1"/>
    <property type="molecule type" value="Genomic_DNA"/>
</dbReference>
<feature type="region of interest" description="Disordered" evidence="7">
    <location>
        <begin position="517"/>
        <end position="568"/>
    </location>
</feature>
<dbReference type="SUPFAM" id="SSF103473">
    <property type="entry name" value="MFS general substrate transporter"/>
    <property type="match status" value="1"/>
</dbReference>
<feature type="transmembrane region" description="Helical" evidence="8">
    <location>
        <begin position="176"/>
        <end position="196"/>
    </location>
</feature>
<dbReference type="FunFam" id="1.20.1720.10:FF:000013">
    <property type="entry name" value="Related to multidrug resistance proteins"/>
    <property type="match status" value="1"/>
</dbReference>
<evidence type="ECO:0000313" key="10">
    <source>
        <dbReference type="EMBL" id="ROV95206.1"/>
    </source>
</evidence>
<evidence type="ECO:0000256" key="8">
    <source>
        <dbReference type="SAM" id="Phobius"/>
    </source>
</evidence>
<organism evidence="10 11">
    <name type="scientific">Cytospora schulzeri</name>
    <dbReference type="NCBI Taxonomy" id="448051"/>
    <lineage>
        <taxon>Eukaryota</taxon>
        <taxon>Fungi</taxon>
        <taxon>Dikarya</taxon>
        <taxon>Ascomycota</taxon>
        <taxon>Pezizomycotina</taxon>
        <taxon>Sordariomycetes</taxon>
        <taxon>Sordariomycetidae</taxon>
        <taxon>Diaporthales</taxon>
        <taxon>Cytosporaceae</taxon>
        <taxon>Cytospora</taxon>
    </lineage>
</organism>
<dbReference type="OrthoDB" id="10021397at2759"/>
<dbReference type="PROSITE" id="PS50850">
    <property type="entry name" value="MFS"/>
    <property type="match status" value="1"/>
</dbReference>
<dbReference type="AlphaFoldDB" id="A0A423VW44"/>
<dbReference type="PANTHER" id="PTHR23501">
    <property type="entry name" value="MAJOR FACILITATOR SUPERFAMILY"/>
    <property type="match status" value="1"/>
</dbReference>
<evidence type="ECO:0000256" key="4">
    <source>
        <dbReference type="ARBA" id="ARBA00022692"/>
    </source>
</evidence>
<feature type="transmembrane region" description="Helical" evidence="8">
    <location>
        <begin position="146"/>
        <end position="164"/>
    </location>
</feature>
<evidence type="ECO:0000256" key="6">
    <source>
        <dbReference type="ARBA" id="ARBA00023136"/>
    </source>
</evidence>
<evidence type="ECO:0000256" key="2">
    <source>
        <dbReference type="ARBA" id="ARBA00008335"/>
    </source>
</evidence>
<dbReference type="InterPro" id="IPR036259">
    <property type="entry name" value="MFS_trans_sf"/>
</dbReference>
<dbReference type="Gene3D" id="1.20.1720.10">
    <property type="entry name" value="Multidrug resistance protein D"/>
    <property type="match status" value="1"/>
</dbReference>
<accession>A0A423VW44</accession>
<keyword evidence="11" id="KW-1185">Reference proteome</keyword>
<sequence>MAKPEPTIHDQTNILPTGRLIIVFSALASALLITFIDQQSLGVILPTIGKDLNTSSTITWAGTSSLIANTAFQVLYGRLSDIFGRKVIIITCLGLLGLGDLLCSFAKTGPQFFAFRGISGVASGGIMALTMMVVSDVTTLKDRGKFMGILGSCIGMGNAVGPFISSAFTERATWRALFWLLCPLAVCSGLILYMLLPSQTIPPEPLKAKLGKIDYLGVFFSSAGTILVLIPISGIGTQFPASSPMVISMLTIGGSFIVMFGLTEWKLAKLPMFPLRLFKKPALAAMMTQNFLIGLAYYSLLYYLPIFYQIARQMSVIHSALLILPLVLSQSLASIASGQYMSRMNRYGEVIWVGFSLWVAGASSVCNFSRKTPLAGIIVTLIIQGFGIGFTFQPTLVAAQAHSPKKDRAVVISSRNFLRSLGGAVGLAVASALFSNTLFDKLPSPPAIPQDTVDKIKSSVFSAPDLTGLTEEQTNMVLDTYVEASRSVFYFWVGCIGLAWVLMWFIKDKGLQRKEERIEAQQKAETQGQRGDEESGSATVSGEDEGPARGEKTATQGVVVGGGDGDKL</sequence>
<feature type="transmembrane region" description="Helical" evidence="8">
    <location>
        <begin position="20"/>
        <end position="37"/>
    </location>
</feature>
<evidence type="ECO:0000259" key="9">
    <source>
        <dbReference type="PROSITE" id="PS50850"/>
    </source>
</evidence>
<reference evidence="10 11" key="1">
    <citation type="submission" date="2015-09" db="EMBL/GenBank/DDBJ databases">
        <title>Host preference determinants of Valsa canker pathogens revealed by comparative genomics.</title>
        <authorList>
            <person name="Yin Z."/>
            <person name="Huang L."/>
        </authorList>
    </citation>
    <scope>NUCLEOTIDE SEQUENCE [LARGE SCALE GENOMIC DNA]</scope>
    <source>
        <strain evidence="10 11">03-1</strain>
    </source>
</reference>
<evidence type="ECO:0000256" key="7">
    <source>
        <dbReference type="SAM" id="MobiDB-lite"/>
    </source>
</evidence>
<name>A0A423VW44_9PEZI</name>
<feature type="transmembrane region" description="Helical" evidence="8">
    <location>
        <begin position="316"/>
        <end position="338"/>
    </location>
</feature>
<gene>
    <name evidence="10" type="ORF">VMCG_08565</name>
</gene>
<dbReference type="InterPro" id="IPR001958">
    <property type="entry name" value="Tet-R_TetA/multi-R_MdtG-like"/>
</dbReference>
<dbReference type="GO" id="GO:0046943">
    <property type="term" value="F:carboxylic acid transmembrane transporter activity"/>
    <property type="evidence" value="ECO:0007669"/>
    <property type="project" value="UniProtKB-ARBA"/>
</dbReference>
<keyword evidence="3" id="KW-0813">Transport</keyword>
<feature type="transmembrane region" description="Helical" evidence="8">
    <location>
        <begin position="241"/>
        <end position="262"/>
    </location>
</feature>
<feature type="domain" description="Major facilitator superfamily (MFS) profile" evidence="9">
    <location>
        <begin position="23"/>
        <end position="511"/>
    </location>
</feature>
<dbReference type="PANTHER" id="PTHR23501:SF78">
    <property type="entry name" value="MAJOR FACILITATOR SUPERFAMILY (MFS) PROFILE DOMAIN-CONTAINING PROTEIN-RELATED"/>
    <property type="match status" value="1"/>
</dbReference>
<dbReference type="GO" id="GO:0005886">
    <property type="term" value="C:plasma membrane"/>
    <property type="evidence" value="ECO:0007669"/>
    <property type="project" value="TreeGrafter"/>
</dbReference>
<dbReference type="InterPro" id="IPR020846">
    <property type="entry name" value="MFS_dom"/>
</dbReference>
<protein>
    <recommendedName>
        <fullName evidence="9">Major facilitator superfamily (MFS) profile domain-containing protein</fullName>
    </recommendedName>
</protein>
<feature type="transmembrane region" description="Helical" evidence="8">
    <location>
        <begin position="488"/>
        <end position="506"/>
    </location>
</feature>
<dbReference type="Proteomes" id="UP000283895">
    <property type="component" value="Unassembled WGS sequence"/>
</dbReference>
<keyword evidence="6 8" id="KW-0472">Membrane</keyword>